<feature type="transmembrane region" description="Helical" evidence="17">
    <location>
        <begin position="446"/>
        <end position="471"/>
    </location>
</feature>
<evidence type="ECO:0000256" key="12">
    <source>
        <dbReference type="ARBA" id="ARBA00023027"/>
    </source>
</evidence>
<comment type="subcellular location">
    <subcellularLocation>
        <location evidence="2">Mitochondrion inner membrane</location>
        <topology evidence="2">Multi-pass membrane protein</topology>
    </subcellularLocation>
</comment>
<geneLocation type="mitochondrion" evidence="21"/>
<comment type="function">
    <text evidence="17">Core subunit of the mitochondrial membrane respiratory chain NADH dehydrogenase (Complex I) which catalyzes electron transfer from NADH through the respiratory chain, using ubiquinone as an electron acceptor. Essential for the catalytic activity and assembly of complex I.</text>
</comment>
<evidence type="ECO:0000256" key="9">
    <source>
        <dbReference type="ARBA" id="ARBA00022967"/>
    </source>
</evidence>
<name>A0AA51NP77_9COLE</name>
<evidence type="ECO:0000259" key="19">
    <source>
        <dbReference type="Pfam" id="PF00662"/>
    </source>
</evidence>
<evidence type="ECO:0000256" key="2">
    <source>
        <dbReference type="ARBA" id="ARBA00004448"/>
    </source>
</evidence>
<dbReference type="EMBL" id="OR414025">
    <property type="protein sequence ID" value="WMQ76581.1"/>
    <property type="molecule type" value="Genomic_DNA"/>
</dbReference>
<comment type="similarity">
    <text evidence="17">Belongs to the complex I subunit 5 family.</text>
</comment>
<organism evidence="21">
    <name type="scientific">Hydora sp</name>
    <dbReference type="NCBI Taxonomy" id="3050713"/>
    <lineage>
        <taxon>Eukaryota</taxon>
        <taxon>Metazoa</taxon>
        <taxon>Ecdysozoa</taxon>
        <taxon>Arthropoda</taxon>
        <taxon>Hexapoda</taxon>
        <taxon>Insecta</taxon>
        <taxon>Pterygota</taxon>
        <taxon>Neoptera</taxon>
        <taxon>Endopterygota</taxon>
        <taxon>Coleoptera</taxon>
        <taxon>Polyphaga</taxon>
        <taxon>Elateriformia</taxon>
        <taxon>Byrrhoidea</taxon>
        <taxon>Elmidae</taxon>
        <taxon>Larainae</taxon>
        <taxon>Hydora</taxon>
    </lineage>
</organism>
<keyword evidence="8" id="KW-0999">Mitochondrion inner membrane</keyword>
<dbReference type="Pfam" id="PF00662">
    <property type="entry name" value="Proton_antipo_N"/>
    <property type="match status" value="1"/>
</dbReference>
<feature type="domain" description="NADH-Ubiquinone oxidoreductase (complex I) chain 5 N-terminal" evidence="19">
    <location>
        <begin position="43"/>
        <end position="89"/>
    </location>
</feature>
<dbReference type="Pfam" id="PF00361">
    <property type="entry name" value="Proton_antipo_M"/>
    <property type="match status" value="1"/>
</dbReference>
<evidence type="ECO:0000313" key="21">
    <source>
        <dbReference type="EMBL" id="WMQ76581.1"/>
    </source>
</evidence>
<evidence type="ECO:0000256" key="13">
    <source>
        <dbReference type="ARBA" id="ARBA00023075"/>
    </source>
</evidence>
<keyword evidence="12 17" id="KW-0520">NAD</keyword>
<feature type="transmembrane region" description="Helical" evidence="17">
    <location>
        <begin position="295"/>
        <end position="317"/>
    </location>
</feature>
<feature type="transmembrane region" description="Helical" evidence="17">
    <location>
        <begin position="217"/>
        <end position="237"/>
    </location>
</feature>
<evidence type="ECO:0000256" key="6">
    <source>
        <dbReference type="ARBA" id="ARBA00022660"/>
    </source>
</evidence>
<keyword evidence="15 17" id="KW-0472">Membrane</keyword>
<keyword evidence="14 17" id="KW-0496">Mitochondrion</keyword>
<accession>A0AA51NP77</accession>
<dbReference type="PANTHER" id="PTHR42829">
    <property type="entry name" value="NADH-UBIQUINONE OXIDOREDUCTASE CHAIN 5"/>
    <property type="match status" value="1"/>
</dbReference>
<keyword evidence="7 17" id="KW-0812">Transmembrane</keyword>
<gene>
    <name evidence="21" type="primary">ND5</name>
</gene>
<evidence type="ECO:0000256" key="10">
    <source>
        <dbReference type="ARBA" id="ARBA00022982"/>
    </source>
</evidence>
<dbReference type="GO" id="GO:0042773">
    <property type="term" value="P:ATP synthesis coupled electron transport"/>
    <property type="evidence" value="ECO:0007669"/>
    <property type="project" value="InterPro"/>
</dbReference>
<feature type="transmembrane region" description="Helical" evidence="17">
    <location>
        <begin position="49"/>
        <end position="74"/>
    </location>
</feature>
<dbReference type="Pfam" id="PF06455">
    <property type="entry name" value="NADH5_C"/>
    <property type="match status" value="1"/>
</dbReference>
<evidence type="ECO:0000256" key="5">
    <source>
        <dbReference type="ARBA" id="ARBA00022448"/>
    </source>
</evidence>
<keyword evidence="5 17" id="KW-0813">Transport</keyword>
<keyword evidence="6" id="KW-0679">Respiratory chain</keyword>
<dbReference type="GO" id="GO:0003954">
    <property type="term" value="F:NADH dehydrogenase activity"/>
    <property type="evidence" value="ECO:0007669"/>
    <property type="project" value="TreeGrafter"/>
</dbReference>
<dbReference type="PANTHER" id="PTHR42829:SF2">
    <property type="entry name" value="NADH-UBIQUINONE OXIDOREDUCTASE CHAIN 5"/>
    <property type="match status" value="1"/>
</dbReference>
<evidence type="ECO:0000259" key="20">
    <source>
        <dbReference type="Pfam" id="PF06455"/>
    </source>
</evidence>
<protein>
    <recommendedName>
        <fullName evidence="4 17">NADH-ubiquinone oxidoreductase chain 5</fullName>
        <ecNumber evidence="3 17">7.1.1.2</ecNumber>
    </recommendedName>
</protein>
<feature type="transmembrane region" description="Helical" evidence="17">
    <location>
        <begin position="243"/>
        <end position="264"/>
    </location>
</feature>
<dbReference type="GO" id="GO:0005743">
    <property type="term" value="C:mitochondrial inner membrane"/>
    <property type="evidence" value="ECO:0007669"/>
    <property type="project" value="UniProtKB-SubCell"/>
</dbReference>
<evidence type="ECO:0000256" key="11">
    <source>
        <dbReference type="ARBA" id="ARBA00022989"/>
    </source>
</evidence>
<dbReference type="EC" id="7.1.1.2" evidence="3 17"/>
<evidence type="ECO:0000256" key="1">
    <source>
        <dbReference type="ARBA" id="ARBA00003257"/>
    </source>
</evidence>
<dbReference type="PRINTS" id="PR01434">
    <property type="entry name" value="NADHDHGNASE5"/>
</dbReference>
<feature type="transmembrane region" description="Helical" evidence="17">
    <location>
        <begin position="151"/>
        <end position="171"/>
    </location>
</feature>
<dbReference type="GO" id="GO:0008137">
    <property type="term" value="F:NADH dehydrogenase (ubiquinone) activity"/>
    <property type="evidence" value="ECO:0007669"/>
    <property type="project" value="UniProtKB-EC"/>
</dbReference>
<evidence type="ECO:0000256" key="17">
    <source>
        <dbReference type="RuleBase" id="RU003404"/>
    </source>
</evidence>
<keyword evidence="13 17" id="KW-0830">Ubiquinone</keyword>
<feature type="transmembrane region" description="Helical" evidence="17">
    <location>
        <begin position="86"/>
        <end position="105"/>
    </location>
</feature>
<sequence length="574" mass="65712">MNLSICLIYFVNLLFFSLMSFFFSVYFMIIDYSLMLEIEILNINSTCVVMSILLDWMSLLFMSFVLFISSMVIFYSEEYMSGDLNINRFIILVFMFVLSMMLLIISPNLISILLGWDGLGLVSYCLVIYYQNVKSYNAGMLTALSNRVGDVALLMSIAWMLNYGSWNYIFYLDCMKNDSIMSLISFLVVLAAMTKSAQIPFSAWLPAAMAAPTPVSSLVHSSTLVTAGVYLLIRFNFSLNFNLMMFLLFISSMTMFMAGLGANFEFDLKKIIALSTLSQLGLMMSILALGEYMLAFFHLLTHALFKALLFMCAGCLIHNLGNCQDIRFMGGLVMQMPLTISFFTISNLSLCGLPFLSGFYSKDLILEVLSMNYVNIYIYLIFFLSVGLTVCYTFRLIYYTLTGDFNYLPLHGLNDQGFIMMKGMLGLIFLVVIGGSMLVWLMFPTPYFICLPSMMKFMTLIVCGLGVWMGYEFSKFSLNYSLKSMNYLNMSLFFSSMWNLPFISTFGVNYYPIYLGNLIYKSFDQGWSEYMGSQNIYNNIKNSSMFLQILFNNNLKVFLVLVVLWIMFLMIYIF</sequence>
<comment type="catalytic activity">
    <reaction evidence="16 17">
        <text>a ubiquinone + NADH + 5 H(+)(in) = a ubiquinol + NAD(+) + 4 H(+)(out)</text>
        <dbReference type="Rhea" id="RHEA:29091"/>
        <dbReference type="Rhea" id="RHEA-COMP:9565"/>
        <dbReference type="Rhea" id="RHEA-COMP:9566"/>
        <dbReference type="ChEBI" id="CHEBI:15378"/>
        <dbReference type="ChEBI" id="CHEBI:16389"/>
        <dbReference type="ChEBI" id="CHEBI:17976"/>
        <dbReference type="ChEBI" id="CHEBI:57540"/>
        <dbReference type="ChEBI" id="CHEBI:57945"/>
        <dbReference type="EC" id="7.1.1.2"/>
    </reaction>
</comment>
<feature type="transmembrane region" description="Helical" evidence="17">
    <location>
        <begin position="419"/>
        <end position="440"/>
    </location>
</feature>
<evidence type="ECO:0000256" key="15">
    <source>
        <dbReference type="ARBA" id="ARBA00023136"/>
    </source>
</evidence>
<proteinExistence type="inferred from homology"/>
<evidence type="ECO:0000256" key="8">
    <source>
        <dbReference type="ARBA" id="ARBA00022792"/>
    </source>
</evidence>
<evidence type="ECO:0000256" key="3">
    <source>
        <dbReference type="ARBA" id="ARBA00012944"/>
    </source>
</evidence>
<evidence type="ECO:0000256" key="14">
    <source>
        <dbReference type="ARBA" id="ARBA00023128"/>
    </source>
</evidence>
<dbReference type="InterPro" id="IPR001750">
    <property type="entry name" value="ND/Mrp_TM"/>
</dbReference>
<evidence type="ECO:0000256" key="4">
    <source>
        <dbReference type="ARBA" id="ARBA00021096"/>
    </source>
</evidence>
<feature type="transmembrane region" description="Helical" evidence="17">
    <location>
        <begin position="183"/>
        <end position="205"/>
    </location>
</feature>
<dbReference type="GO" id="GO:0015990">
    <property type="term" value="P:electron transport coupled proton transport"/>
    <property type="evidence" value="ECO:0007669"/>
    <property type="project" value="TreeGrafter"/>
</dbReference>
<feature type="transmembrane region" description="Helical" evidence="17">
    <location>
        <begin position="555"/>
        <end position="573"/>
    </location>
</feature>
<feature type="transmembrane region" description="Helical" evidence="17">
    <location>
        <begin position="271"/>
        <end position="289"/>
    </location>
</feature>
<dbReference type="InterPro" id="IPR001516">
    <property type="entry name" value="Proton_antipo_N"/>
</dbReference>
<dbReference type="InterPro" id="IPR003945">
    <property type="entry name" value="NU5C-like"/>
</dbReference>
<feature type="transmembrane region" description="Helical" evidence="17">
    <location>
        <begin position="338"/>
        <end position="356"/>
    </location>
</feature>
<feature type="domain" description="NADH dehydrogenase subunit 5 C-terminal" evidence="20">
    <location>
        <begin position="392"/>
        <end position="572"/>
    </location>
</feature>
<feature type="transmembrane region" description="Helical" evidence="17">
    <location>
        <begin position="7"/>
        <end position="29"/>
    </location>
</feature>
<keyword evidence="9" id="KW-1278">Translocase</keyword>
<dbReference type="InterPro" id="IPR010934">
    <property type="entry name" value="NADH_DH_su5_C"/>
</dbReference>
<comment type="function">
    <text evidence="1">Core subunit of the mitochondrial membrane respiratory chain NADH dehydrogenase (Complex I) that is believed to belong to the minimal assembly required for catalysis. Complex I functions in the transfer of electrons from NADH to the respiratory chain. The immediate electron acceptor for the enzyme is believed to be ubiquinone.</text>
</comment>
<evidence type="ECO:0000259" key="18">
    <source>
        <dbReference type="Pfam" id="PF00361"/>
    </source>
</evidence>
<keyword evidence="10" id="KW-0249">Electron transport</keyword>
<evidence type="ECO:0000256" key="7">
    <source>
        <dbReference type="ARBA" id="ARBA00022692"/>
    </source>
</evidence>
<evidence type="ECO:0000256" key="16">
    <source>
        <dbReference type="ARBA" id="ARBA00049551"/>
    </source>
</evidence>
<reference evidence="21" key="1">
    <citation type="submission" date="2023-07" db="EMBL/GenBank/DDBJ databases">
        <authorList>
            <person name="Kardailsky A."/>
        </authorList>
    </citation>
    <scope>NUCLEOTIDE SEQUENCE</scope>
    <source>
        <strain evidence="21">Riffle_beetle</strain>
        <tissue evidence="21">Whole body</tissue>
    </source>
</reference>
<keyword evidence="11 17" id="KW-1133">Transmembrane helix</keyword>
<feature type="transmembrane region" description="Helical" evidence="17">
    <location>
        <begin position="376"/>
        <end position="398"/>
    </location>
</feature>
<dbReference type="AlphaFoldDB" id="A0AA51NP77"/>
<feature type="domain" description="NADH:quinone oxidoreductase/Mrp antiporter transmembrane" evidence="18">
    <location>
        <begin position="106"/>
        <end position="386"/>
    </location>
</feature>
<feature type="transmembrane region" description="Helical" evidence="17">
    <location>
        <begin position="492"/>
        <end position="513"/>
    </location>
</feature>